<dbReference type="EMBL" id="JBHSFS010000002">
    <property type="protein sequence ID" value="MFC4512578.1"/>
    <property type="molecule type" value="Genomic_DNA"/>
</dbReference>
<name>A0ABV9BF10_9ACTN</name>
<sequence>MAEAARVRAWILARSGSLDGDGVVISDLEDDPATPGWTRCRMTVTPARD</sequence>
<keyword evidence="2" id="KW-1185">Reference proteome</keyword>
<evidence type="ECO:0000313" key="1">
    <source>
        <dbReference type="EMBL" id="MFC4512578.1"/>
    </source>
</evidence>
<dbReference type="RefSeq" id="WP_358214279.1">
    <property type="nucleotide sequence ID" value="NZ_JBHSFS010000002.1"/>
</dbReference>
<proteinExistence type="predicted"/>
<evidence type="ECO:0000313" key="2">
    <source>
        <dbReference type="Proteomes" id="UP001595990"/>
    </source>
</evidence>
<protein>
    <submittedName>
        <fullName evidence="1">Uncharacterized protein</fullName>
    </submittedName>
</protein>
<reference evidence="2" key="1">
    <citation type="journal article" date="2019" name="Int. J. Syst. Evol. Microbiol.">
        <title>The Global Catalogue of Microorganisms (GCM) 10K type strain sequencing project: providing services to taxonomists for standard genome sequencing and annotation.</title>
        <authorList>
            <consortium name="The Broad Institute Genomics Platform"/>
            <consortium name="The Broad Institute Genome Sequencing Center for Infectious Disease"/>
            <person name="Wu L."/>
            <person name="Ma J."/>
        </authorList>
    </citation>
    <scope>NUCLEOTIDE SEQUENCE [LARGE SCALE GENOMIC DNA]</scope>
    <source>
        <strain evidence="2">CECT 8064</strain>
    </source>
</reference>
<comment type="caution">
    <text evidence="1">The sequence shown here is derived from an EMBL/GenBank/DDBJ whole genome shotgun (WGS) entry which is preliminary data.</text>
</comment>
<dbReference type="Proteomes" id="UP001595990">
    <property type="component" value="Unassembled WGS sequence"/>
</dbReference>
<organism evidence="1 2">
    <name type="scientific">Streptomyces ehimensis</name>
    <dbReference type="NCBI Taxonomy" id="68195"/>
    <lineage>
        <taxon>Bacteria</taxon>
        <taxon>Bacillati</taxon>
        <taxon>Actinomycetota</taxon>
        <taxon>Actinomycetes</taxon>
        <taxon>Kitasatosporales</taxon>
        <taxon>Streptomycetaceae</taxon>
        <taxon>Streptomyces</taxon>
    </lineage>
</organism>
<gene>
    <name evidence="1" type="ORF">ACFPEN_06485</name>
</gene>
<accession>A0ABV9BF10</accession>